<proteinExistence type="predicted"/>
<sequence length="128" mass="14809">MRNRIKTRMIKILSGNRETRLTVQVADTPSKIEKGLMFVGGLPENEGMLFVFARQVYGGFWMKNTFIPLSIAFLDADGRILKILDMVPCIGDNCPIYNPNLFYYYAIEVNLGWFKRNQIKEGDYVQFN</sequence>
<accession>A0A0F5HQG2</accession>
<dbReference type="Proteomes" id="UP000031563">
    <property type="component" value="Unassembled WGS sequence"/>
</dbReference>
<name>A0A0F5HQG2_BACTR</name>
<reference evidence="1" key="1">
    <citation type="submission" date="2015-02" db="EMBL/GenBank/DDBJ databases">
        <title>Genome Assembly of Bacillaceae bacterium MTCC 8252.</title>
        <authorList>
            <person name="Verma A."/>
            <person name="Khatri I."/>
            <person name="Mual P."/>
            <person name="Subramanian S."/>
            <person name="Krishnamurthi S."/>
        </authorList>
    </citation>
    <scope>NUCLEOTIDE SEQUENCE [LARGE SCALE GENOMIC DNA]</scope>
    <source>
        <strain evidence="1">MTCC 8252</strain>
    </source>
</reference>
<dbReference type="RefSeq" id="WP_046133246.1">
    <property type="nucleotide sequence ID" value="NZ_JWIR02000076.1"/>
</dbReference>
<evidence type="ECO:0000313" key="2">
    <source>
        <dbReference type="Proteomes" id="UP000031563"/>
    </source>
</evidence>
<comment type="caution">
    <text evidence="1">The sequence shown here is derived from an EMBL/GenBank/DDBJ whole genome shotgun (WGS) entry which is preliminary data.</text>
</comment>
<gene>
    <name evidence="1" type="ORF">QY95_03638</name>
</gene>
<dbReference type="InterPro" id="IPR038695">
    <property type="entry name" value="Saro_0823-like_sf"/>
</dbReference>
<dbReference type="Pfam" id="PF02643">
    <property type="entry name" value="DUF192"/>
    <property type="match status" value="1"/>
</dbReference>
<dbReference type="PANTHER" id="PTHR37953">
    <property type="entry name" value="UPF0127 PROTEIN MJ1496"/>
    <property type="match status" value="1"/>
</dbReference>
<dbReference type="EMBL" id="JWIR02000076">
    <property type="protein sequence ID" value="KKB35067.1"/>
    <property type="molecule type" value="Genomic_DNA"/>
</dbReference>
<dbReference type="STRING" id="1221996.QY95_03638"/>
<evidence type="ECO:0000313" key="1">
    <source>
        <dbReference type="EMBL" id="KKB35067.1"/>
    </source>
</evidence>
<dbReference type="InterPro" id="IPR003795">
    <property type="entry name" value="DUF192"/>
</dbReference>
<keyword evidence="2" id="KW-1185">Reference proteome</keyword>
<dbReference type="AlphaFoldDB" id="A0A0F5HQG2"/>
<protein>
    <submittedName>
        <fullName evidence="1">Exported protein</fullName>
    </submittedName>
</protein>
<organism evidence="1 2">
    <name type="scientific">Bacillus thermotolerans</name>
    <name type="common">Quasibacillus thermotolerans</name>
    <dbReference type="NCBI Taxonomy" id="1221996"/>
    <lineage>
        <taxon>Bacteria</taxon>
        <taxon>Bacillati</taxon>
        <taxon>Bacillota</taxon>
        <taxon>Bacilli</taxon>
        <taxon>Bacillales</taxon>
        <taxon>Bacillaceae</taxon>
        <taxon>Bacillus</taxon>
    </lineage>
</organism>
<dbReference type="OrthoDB" id="5526466at2"/>
<dbReference type="PANTHER" id="PTHR37953:SF1">
    <property type="entry name" value="UPF0127 PROTEIN MJ1496"/>
    <property type="match status" value="1"/>
</dbReference>
<dbReference type="Gene3D" id="2.60.120.1140">
    <property type="entry name" value="Protein of unknown function DUF192"/>
    <property type="match status" value="1"/>
</dbReference>